<evidence type="ECO:0000256" key="2">
    <source>
        <dbReference type="ARBA" id="ARBA00022964"/>
    </source>
</evidence>
<dbReference type="InterPro" id="IPR011990">
    <property type="entry name" value="TPR-like_helical_dom_sf"/>
</dbReference>
<dbReference type="InterPro" id="IPR051821">
    <property type="entry name" value="Asp/Asn_beta-hydroxylase"/>
</dbReference>
<dbReference type="eggNOG" id="COG0457">
    <property type="taxonomic scope" value="Bacteria"/>
</dbReference>
<gene>
    <name evidence="5" type="ordered locus">PHZ_c2733</name>
</gene>
<feature type="domain" description="Aspartyl/asparaginy/proline hydroxylase" evidence="4">
    <location>
        <begin position="236"/>
        <end position="367"/>
    </location>
</feature>
<keyword evidence="6" id="KW-1185">Reference proteome</keyword>
<dbReference type="InterPro" id="IPR007803">
    <property type="entry name" value="Asp/Arg/Pro-Hydrxlase"/>
</dbReference>
<keyword evidence="3" id="KW-0560">Oxidoreductase</keyword>
<evidence type="ECO:0000259" key="4">
    <source>
        <dbReference type="Pfam" id="PF05118"/>
    </source>
</evidence>
<dbReference type="Gene3D" id="1.25.40.10">
    <property type="entry name" value="Tetratricopeptide repeat domain"/>
    <property type="match status" value="1"/>
</dbReference>
<dbReference type="EMBL" id="CP000747">
    <property type="protein sequence ID" value="ACG79142.1"/>
    <property type="molecule type" value="Genomic_DNA"/>
</dbReference>
<dbReference type="SUPFAM" id="SSF48452">
    <property type="entry name" value="TPR-like"/>
    <property type="match status" value="1"/>
</dbReference>
<dbReference type="eggNOG" id="COG3555">
    <property type="taxonomic scope" value="Bacteria"/>
</dbReference>
<dbReference type="GO" id="GO:0051213">
    <property type="term" value="F:dioxygenase activity"/>
    <property type="evidence" value="ECO:0007669"/>
    <property type="project" value="UniProtKB-KW"/>
</dbReference>
<evidence type="ECO:0000313" key="6">
    <source>
        <dbReference type="Proteomes" id="UP000001868"/>
    </source>
</evidence>
<proteinExistence type="inferred from homology"/>
<evidence type="ECO:0000256" key="3">
    <source>
        <dbReference type="ARBA" id="ARBA00023002"/>
    </source>
</evidence>
<dbReference type="InterPro" id="IPR027443">
    <property type="entry name" value="IPNS-like_sf"/>
</dbReference>
<dbReference type="SUPFAM" id="SSF51197">
    <property type="entry name" value="Clavaminate synthase-like"/>
    <property type="match status" value="1"/>
</dbReference>
<keyword evidence="2" id="KW-0223">Dioxygenase</keyword>
<dbReference type="Proteomes" id="UP000001868">
    <property type="component" value="Chromosome"/>
</dbReference>
<sequence length="390" mass="43133">MAIPLQTSPEQHLADAAAAMRRGDTAGALAAIGLAEQASPHDPNIKMQRALALRMSGAYPAAIEALDAALAVDPYNFLALLSKGALVEKLSGERLAARVYQNALKLAPPDDKLAPQLAAPVARAREVVERVQAELEAFLRANMGPVESAGSELARARLDEAIGIYAGRKRVYNHEPLLLHYPRLPAVPFYPRELFPWLPELEAATPMILEELQGVLAGRMSDFSPYIAFPPDVPANQFEELNHSPRWSSLFLWKDGERQDAVCESCPRTAALLERLPMAHQPQFAPTAMFSALDAHTRIPPHTGSTNTRLLTHLPLILPGPARFRVGNEIREWKMGEAWVFDDTIEHEAWNDADKLRVILIFDVWNPFLEPGERDLVAALMSARNRFYAG</sequence>
<dbReference type="RefSeq" id="WP_012523280.1">
    <property type="nucleotide sequence ID" value="NC_011144.1"/>
</dbReference>
<evidence type="ECO:0000256" key="1">
    <source>
        <dbReference type="ARBA" id="ARBA00007730"/>
    </source>
</evidence>
<dbReference type="Gene3D" id="2.60.120.330">
    <property type="entry name" value="B-lactam Antibiotic, Isopenicillin N Synthase, Chain"/>
    <property type="match status" value="1"/>
</dbReference>
<evidence type="ECO:0000313" key="5">
    <source>
        <dbReference type="EMBL" id="ACG79142.1"/>
    </source>
</evidence>
<dbReference type="GO" id="GO:0016020">
    <property type="term" value="C:membrane"/>
    <property type="evidence" value="ECO:0007669"/>
    <property type="project" value="TreeGrafter"/>
</dbReference>
<dbReference type="STRING" id="450851.PHZ_c2733"/>
<name>B4RHV1_PHEZH</name>
<reference evidence="5 6" key="1">
    <citation type="journal article" date="2008" name="BMC Genomics">
        <title>Complete genome of Phenylobacterium zucineum - a novel facultative intracellular bacterium isolated from human erythroleukemia cell line K562.</title>
        <authorList>
            <person name="Luo Y."/>
            <person name="Xu X."/>
            <person name="Ding Z."/>
            <person name="Liu Z."/>
            <person name="Zhang B."/>
            <person name="Yan Z."/>
            <person name="Sun J."/>
            <person name="Hu S."/>
            <person name="Hu X."/>
        </authorList>
    </citation>
    <scope>NUCLEOTIDE SEQUENCE [LARGE SCALE GENOMIC DNA]</scope>
    <source>
        <strain evidence="5 6">HLK1</strain>
    </source>
</reference>
<dbReference type="PANTHER" id="PTHR46332">
    <property type="entry name" value="ASPARTATE BETA-HYDROXYLASE DOMAIN-CONTAINING PROTEIN 2"/>
    <property type="match status" value="1"/>
</dbReference>
<organism evidence="5 6">
    <name type="scientific">Phenylobacterium zucineum (strain HLK1)</name>
    <dbReference type="NCBI Taxonomy" id="450851"/>
    <lineage>
        <taxon>Bacteria</taxon>
        <taxon>Pseudomonadati</taxon>
        <taxon>Pseudomonadota</taxon>
        <taxon>Alphaproteobacteria</taxon>
        <taxon>Caulobacterales</taxon>
        <taxon>Caulobacteraceae</taxon>
        <taxon>Phenylobacterium</taxon>
    </lineage>
</organism>
<dbReference type="OrthoDB" id="21665at2"/>
<comment type="similarity">
    <text evidence="1">Belongs to the aspartyl/asparaginyl beta-hydroxylase family.</text>
</comment>
<dbReference type="KEGG" id="pzu:PHZ_c2733"/>
<accession>B4RHV1</accession>
<dbReference type="SMART" id="SM00028">
    <property type="entry name" value="TPR"/>
    <property type="match status" value="3"/>
</dbReference>
<dbReference type="InterPro" id="IPR019734">
    <property type="entry name" value="TPR_rpt"/>
</dbReference>
<protein>
    <submittedName>
        <fullName evidence="5">Aspartyl/Asparaginyl beta-hydroxylase</fullName>
    </submittedName>
</protein>
<dbReference type="PANTHER" id="PTHR46332:SF5">
    <property type="entry name" value="ASPARTATE BETA-HYDROXYLASE DOMAIN CONTAINING 2"/>
    <property type="match status" value="1"/>
</dbReference>
<dbReference type="AlphaFoldDB" id="B4RHV1"/>
<dbReference type="Pfam" id="PF05118">
    <property type="entry name" value="Asp_Arg_Hydrox"/>
    <property type="match status" value="1"/>
</dbReference>
<dbReference type="HOGENOM" id="CLU_034033_1_0_5"/>